<keyword evidence="5 7" id="KW-0472">Membrane</keyword>
<name>A0A397J0J2_9GLOM</name>
<feature type="compositionally biased region" description="Polar residues" evidence="6">
    <location>
        <begin position="1251"/>
        <end position="1269"/>
    </location>
</feature>
<keyword evidence="2 7" id="KW-0812">Transmembrane</keyword>
<dbReference type="STRING" id="1348612.A0A397J0J2"/>
<feature type="region of interest" description="Disordered" evidence="6">
    <location>
        <begin position="1225"/>
        <end position="1273"/>
    </location>
</feature>
<comment type="subcellular location">
    <subcellularLocation>
        <location evidence="1">Membrane</location>
        <topology evidence="1">Multi-pass membrane protein</topology>
    </subcellularLocation>
</comment>
<evidence type="ECO:0000256" key="5">
    <source>
        <dbReference type="ARBA" id="ARBA00023136"/>
    </source>
</evidence>
<accession>A0A397J0J2</accession>
<feature type="transmembrane region" description="Helical" evidence="7">
    <location>
        <begin position="901"/>
        <end position="920"/>
    </location>
</feature>
<evidence type="ECO:0000256" key="1">
    <source>
        <dbReference type="ARBA" id="ARBA00004141"/>
    </source>
</evidence>
<evidence type="ECO:0000256" key="4">
    <source>
        <dbReference type="ARBA" id="ARBA00022989"/>
    </source>
</evidence>
<comment type="caution">
    <text evidence="9">The sequence shown here is derived from an EMBL/GenBank/DDBJ whole genome shotgun (WGS) entry which is preliminary data.</text>
</comment>
<dbReference type="EMBL" id="PQFF01000130">
    <property type="protein sequence ID" value="RHZ80208.1"/>
    <property type="molecule type" value="Genomic_DNA"/>
</dbReference>
<evidence type="ECO:0000256" key="6">
    <source>
        <dbReference type="SAM" id="MobiDB-lite"/>
    </source>
</evidence>
<evidence type="ECO:0000256" key="2">
    <source>
        <dbReference type="ARBA" id="ARBA00022692"/>
    </source>
</evidence>
<dbReference type="GO" id="GO:0005216">
    <property type="term" value="F:monoatomic ion channel activity"/>
    <property type="evidence" value="ECO:0007669"/>
    <property type="project" value="InterPro"/>
</dbReference>
<feature type="transmembrane region" description="Helical" evidence="7">
    <location>
        <begin position="1128"/>
        <end position="1148"/>
    </location>
</feature>
<feature type="transmembrane region" description="Helical" evidence="7">
    <location>
        <begin position="926"/>
        <end position="944"/>
    </location>
</feature>
<evidence type="ECO:0000313" key="10">
    <source>
        <dbReference type="Proteomes" id="UP000266861"/>
    </source>
</evidence>
<evidence type="ECO:0000313" key="9">
    <source>
        <dbReference type="EMBL" id="RHZ80208.1"/>
    </source>
</evidence>
<dbReference type="InterPro" id="IPR005821">
    <property type="entry name" value="Ion_trans_dom"/>
</dbReference>
<dbReference type="OrthoDB" id="2433234at2759"/>
<dbReference type="GO" id="GO:0005886">
    <property type="term" value="C:plasma membrane"/>
    <property type="evidence" value="ECO:0007669"/>
    <property type="project" value="TreeGrafter"/>
</dbReference>
<dbReference type="SUPFAM" id="SSF69322">
    <property type="entry name" value="Tricorn protease domain 2"/>
    <property type="match status" value="1"/>
</dbReference>
<feature type="transmembrane region" description="Helical" evidence="7">
    <location>
        <begin position="995"/>
        <end position="1014"/>
    </location>
</feature>
<proteinExistence type="predicted"/>
<dbReference type="Proteomes" id="UP000266861">
    <property type="component" value="Unassembled WGS sequence"/>
</dbReference>
<evidence type="ECO:0000259" key="8">
    <source>
        <dbReference type="Pfam" id="PF00520"/>
    </source>
</evidence>
<feature type="compositionally biased region" description="Acidic residues" evidence="6">
    <location>
        <begin position="1225"/>
        <end position="1250"/>
    </location>
</feature>
<dbReference type="PANTHER" id="PTHR10582:SF2">
    <property type="entry name" value="INACTIVE"/>
    <property type="match status" value="1"/>
</dbReference>
<keyword evidence="10" id="KW-1185">Reference proteome</keyword>
<evidence type="ECO:0000256" key="3">
    <source>
        <dbReference type="ARBA" id="ARBA00022737"/>
    </source>
</evidence>
<gene>
    <name evidence="9" type="ORF">Glove_139g191</name>
</gene>
<keyword evidence="3" id="KW-0677">Repeat</keyword>
<feature type="transmembrane region" description="Helical" evidence="7">
    <location>
        <begin position="964"/>
        <end position="983"/>
    </location>
</feature>
<dbReference type="GO" id="GO:0098703">
    <property type="term" value="P:calcium ion import across plasma membrane"/>
    <property type="evidence" value="ECO:0007669"/>
    <property type="project" value="TreeGrafter"/>
</dbReference>
<feature type="domain" description="Ion transport" evidence="8">
    <location>
        <begin position="900"/>
        <end position="1159"/>
    </location>
</feature>
<dbReference type="Pfam" id="PF00520">
    <property type="entry name" value="Ion_trans"/>
    <property type="match status" value="1"/>
</dbReference>
<evidence type="ECO:0000256" key="7">
    <source>
        <dbReference type="SAM" id="Phobius"/>
    </source>
</evidence>
<feature type="region of interest" description="Disordered" evidence="6">
    <location>
        <begin position="1"/>
        <end position="24"/>
    </location>
</feature>
<reference evidence="9 10" key="1">
    <citation type="submission" date="2018-08" db="EMBL/GenBank/DDBJ databases">
        <title>Genome and evolution of the arbuscular mycorrhizal fungus Diversispora epigaea (formerly Glomus versiforme) and its bacterial endosymbionts.</title>
        <authorList>
            <person name="Sun X."/>
            <person name="Fei Z."/>
            <person name="Harrison M."/>
        </authorList>
    </citation>
    <scope>NUCLEOTIDE SEQUENCE [LARGE SCALE GENOMIC DNA]</scope>
    <source>
        <strain evidence="9 10">IT104</strain>
    </source>
</reference>
<sequence>MSTSTDQYSRSPEEISSSTSSAKKDSQFLDSCIAISPDDKKIVTFDQKSHEFKLYNVADKSSRKYSFTECGVNDEQLCWSIAISNCIGDGDKRLIALSCFDARKFRNDVMHGDDENGDDVESGGGNKKIEIQKTWVVSISTTDKIEVNDTSLKSIGGVIRFLDSDDSNVQTVKKKIVIIMVNASGIYKETMNLIKESRGVMKKIFKRSSKSKIEKFELPQILSIRLSRELWQSSLELLHTSIVKNHFIVHSFKNRQQIIEMYSLITGKLEMLFKRHESSVVPDIICGSPIFTISQNDKILAFCRGTTSITLYSMENGLEIVTKQVEGQRGIYKIAAIYFIDDDSKLLIVLEETEYLKVEILKRQIFVVWDLFTTFENSIRQVDYYSEKKPPLKMDFTRRLMNSHGNVFAVNDNGDIFSVLNHLDEVSIRNPLEKTMTEFDSMKFKKFENVSSDYMTTNDKFHHVIYTMDGIRCESQIIINNVEPWHQKKDYFRISVFLDSAKRTQLIISENTIQVWKYRTNYSTRKPDKCDRVLEYIWARKKEMNVEKLRVGEREFELGVSWTSSKRNETKTMTIHWPNNVNVLEGACRALFVVEKMKNFTTSPSFENVNQSEYLNTCIQRLVRKYITKYGIFRLTSIRYRIMKYLIKSHQDSLIKHILNKKINRKNSNIYIPRLYEWDEDNKKSTKKSDLYHAIEYIRKKGDPTVILEYLIDYYADNAKEYNHYGWMFTVSEAIPLLYDYKLSKLVRYLFKKPCFGITEAYTPPLNLNPYDQRDENNAIKQKFHDRFSFLKNLFTRTAHNDHIVPLPDFTVYPDHHDPKDPEPNLEDHSENYLKYFRFLFTLFRIFLWPRRKVIKNTKEMSPFLRVIHEEKSYEIYQTPTIMAVLDFKWSAARRYFVRHFVMYLFYAISFGITVIPYSFKGESITILKISLCVYLYTGWYLIVTEIVHLKREGWYRYINIYSIFDLGSLLLPPFVNLASILYDYQVFILQKSAYNSILAFTALVMWLQLLLLLRYFEGPGHFIHIVKSILRTIWLFFVVMLIVVIAFGHAMFILTDYVDDLQIPTYKIKDTSNSDLYSNITIYQNVDKSFRLDNYYSNFVSSVEAVFFWTNGRWDQLNQWDNYAVDVMSLLGSIILVLIFQNMLIAFMNAAFDKANKAGQAVAYTYRAELVAEYEALEKPFNSNSKSDNPRYIYYTPNPTWITETKKVEKQKLHLTSIDSDYSDYDDYDDDNDDDNDDNRDSNDDDDNQENASSSSTMTMDPNKNLLGQDSAESKGKSILSIIDSQDDIVDKGSSSTDENLLKHEIKKQSTTISWDSIKDIIDKISFIDEEIFQLKVTSKLNKKSQRNPGSNKNKFLLDEPGSTNIDAQSLMQERFNTMKSDYKKLKTKIDGLDQTTKKVLDIIEKNFRDSKDA</sequence>
<dbReference type="PANTHER" id="PTHR10582">
    <property type="entry name" value="TRANSIENT RECEPTOR POTENTIAL ION CHANNEL PROTEIN"/>
    <property type="match status" value="1"/>
</dbReference>
<dbReference type="InterPro" id="IPR024862">
    <property type="entry name" value="TRPV"/>
</dbReference>
<protein>
    <recommendedName>
        <fullName evidence="8">Ion transport domain-containing protein</fullName>
    </recommendedName>
</protein>
<feature type="transmembrane region" description="Helical" evidence="7">
    <location>
        <begin position="1034"/>
        <end position="1055"/>
    </location>
</feature>
<organism evidence="9 10">
    <name type="scientific">Diversispora epigaea</name>
    <dbReference type="NCBI Taxonomy" id="1348612"/>
    <lineage>
        <taxon>Eukaryota</taxon>
        <taxon>Fungi</taxon>
        <taxon>Fungi incertae sedis</taxon>
        <taxon>Mucoromycota</taxon>
        <taxon>Glomeromycotina</taxon>
        <taxon>Glomeromycetes</taxon>
        <taxon>Diversisporales</taxon>
        <taxon>Diversisporaceae</taxon>
        <taxon>Diversispora</taxon>
    </lineage>
</organism>
<keyword evidence="4 7" id="KW-1133">Transmembrane helix</keyword>